<reference evidence="4" key="1">
    <citation type="submission" date="2016-10" db="EMBL/GenBank/DDBJ databases">
        <authorList>
            <person name="Varghese N."/>
            <person name="Submissions S."/>
        </authorList>
    </citation>
    <scope>NUCLEOTIDE SEQUENCE [LARGE SCALE GENOMIC DNA]</scope>
    <source>
        <strain evidence="4">DSM 27839</strain>
    </source>
</reference>
<dbReference type="OrthoDB" id="7346027at2"/>
<dbReference type="STRING" id="985054.SAMN05444358_101223"/>
<accession>A0A1H2RNR2</accession>
<dbReference type="Pfam" id="PF01903">
    <property type="entry name" value="CbiX"/>
    <property type="match status" value="2"/>
</dbReference>
<dbReference type="RefSeq" id="WP_074733762.1">
    <property type="nucleotide sequence ID" value="NZ_FNNP01000001.1"/>
</dbReference>
<dbReference type="PANTHER" id="PTHR33542">
    <property type="entry name" value="SIROHYDROCHLORIN FERROCHELATASE, CHLOROPLASTIC"/>
    <property type="match status" value="1"/>
</dbReference>
<evidence type="ECO:0000256" key="2">
    <source>
        <dbReference type="ARBA" id="ARBA00023239"/>
    </source>
</evidence>
<dbReference type="InterPro" id="IPR002762">
    <property type="entry name" value="CbiX-like"/>
</dbReference>
<gene>
    <name evidence="3" type="ORF">SAMN05444358_101223</name>
</gene>
<proteinExistence type="predicted"/>
<organism evidence="3 4">
    <name type="scientific">Ruegeria halocynthiae</name>
    <dbReference type="NCBI Taxonomy" id="985054"/>
    <lineage>
        <taxon>Bacteria</taxon>
        <taxon>Pseudomonadati</taxon>
        <taxon>Pseudomonadota</taxon>
        <taxon>Alphaproteobacteria</taxon>
        <taxon>Rhodobacterales</taxon>
        <taxon>Roseobacteraceae</taxon>
        <taxon>Ruegeria</taxon>
    </lineage>
</organism>
<name>A0A1H2RNR2_9RHOB</name>
<dbReference type="GO" id="GO:0046872">
    <property type="term" value="F:metal ion binding"/>
    <property type="evidence" value="ECO:0007669"/>
    <property type="project" value="UniProtKB-KW"/>
</dbReference>
<evidence type="ECO:0000256" key="1">
    <source>
        <dbReference type="ARBA" id="ARBA00022723"/>
    </source>
</evidence>
<dbReference type="Proteomes" id="UP000183400">
    <property type="component" value="Unassembled WGS sequence"/>
</dbReference>
<dbReference type="AlphaFoldDB" id="A0A1H2RNR2"/>
<dbReference type="InterPro" id="IPR050963">
    <property type="entry name" value="Sirohydro_Cobaltochel/CbiX"/>
</dbReference>
<sequence>MSHAVIVAHGQPSDPAPAEAALAAFAREIGALCQRASVRSATLAAPNALEQCLDNLPDTTAIYPLFMARGWFVTSALPKRIGNRPVTILEPLGTDPNLPALVAAALHQALADRQWRASKTDLVIAAHGSGRSANPAVVANGFANALGRLTSFNSIRTGFVEQPPSIADAATNCGEQALCLPFFACTGGHVLEDVPQELTRASFSGHVMPVISELPQVERHIAATLDAI</sequence>
<dbReference type="PANTHER" id="PTHR33542:SF3">
    <property type="entry name" value="SIROHYDROCHLORIN FERROCHELATASE, CHLOROPLASTIC"/>
    <property type="match status" value="1"/>
</dbReference>
<protein>
    <submittedName>
        <fullName evidence="3">Sirohydrochlorin ferrochelatase</fullName>
    </submittedName>
</protein>
<keyword evidence="2" id="KW-0456">Lyase</keyword>
<dbReference type="EMBL" id="FNNP01000001">
    <property type="protein sequence ID" value="SDW21007.1"/>
    <property type="molecule type" value="Genomic_DNA"/>
</dbReference>
<dbReference type="Gene3D" id="3.40.50.1400">
    <property type="match status" value="2"/>
</dbReference>
<evidence type="ECO:0000313" key="3">
    <source>
        <dbReference type="EMBL" id="SDW21007.1"/>
    </source>
</evidence>
<keyword evidence="4" id="KW-1185">Reference proteome</keyword>
<evidence type="ECO:0000313" key="4">
    <source>
        <dbReference type="Proteomes" id="UP000183400"/>
    </source>
</evidence>
<dbReference type="CDD" id="cd03416">
    <property type="entry name" value="CbiX_SirB_N"/>
    <property type="match status" value="1"/>
</dbReference>
<dbReference type="GO" id="GO:0016829">
    <property type="term" value="F:lyase activity"/>
    <property type="evidence" value="ECO:0007669"/>
    <property type="project" value="UniProtKB-KW"/>
</dbReference>
<keyword evidence="1" id="KW-0479">Metal-binding</keyword>
<dbReference type="SUPFAM" id="SSF53800">
    <property type="entry name" value="Chelatase"/>
    <property type="match status" value="1"/>
</dbReference>